<dbReference type="PANTHER" id="PTHR30217">
    <property type="entry name" value="PEPTIDASE U32 FAMILY"/>
    <property type="match status" value="1"/>
</dbReference>
<name>A0ABD4TG41_9EURY</name>
<evidence type="ECO:0000259" key="1">
    <source>
        <dbReference type="Pfam" id="PF12392"/>
    </source>
</evidence>
<dbReference type="PROSITE" id="PS01276">
    <property type="entry name" value="PEPTIDASE_U32"/>
    <property type="match status" value="1"/>
</dbReference>
<accession>A0ABD4TG41</accession>
<dbReference type="InterPro" id="IPR001539">
    <property type="entry name" value="Peptidase_U32"/>
</dbReference>
<dbReference type="PANTHER" id="PTHR30217:SF10">
    <property type="entry name" value="23S RRNA 5-HYDROXYCYTIDINE C2501 SYNTHASE"/>
    <property type="match status" value="1"/>
</dbReference>
<dbReference type="EMBL" id="VOTZ01000002">
    <property type="protein sequence ID" value="MCQ1537631.1"/>
    <property type="molecule type" value="Genomic_DNA"/>
</dbReference>
<gene>
    <name evidence="2" type="ORF">FTO68_01310</name>
</gene>
<comment type="caution">
    <text evidence="2">The sequence shown here is derived from an EMBL/GenBank/DDBJ whole genome shotgun (WGS) entry which is preliminary data.</text>
</comment>
<dbReference type="Pfam" id="PF12392">
    <property type="entry name" value="DUF3656"/>
    <property type="match status" value="1"/>
</dbReference>
<evidence type="ECO:0000313" key="2">
    <source>
        <dbReference type="EMBL" id="MCQ1537631.1"/>
    </source>
</evidence>
<dbReference type="InterPro" id="IPR020988">
    <property type="entry name" value="Pept_U32_collagenase"/>
</dbReference>
<feature type="domain" description="Peptidase U32 collagenase" evidence="1">
    <location>
        <begin position="470"/>
        <end position="555"/>
    </location>
</feature>
<dbReference type="Proteomes" id="UP001524383">
    <property type="component" value="Unassembled WGS sequence"/>
</dbReference>
<reference evidence="2 3" key="1">
    <citation type="submission" date="2019-08" db="EMBL/GenBank/DDBJ databases">
        <authorList>
            <person name="Chen S.-C."/>
            <person name="Lai M.-C."/>
            <person name="You Y.-T."/>
        </authorList>
    </citation>
    <scope>NUCLEOTIDE SEQUENCE [LARGE SCALE GENOMIC DNA]</scope>
    <source>
        <strain evidence="2 3">P2F9704a</strain>
    </source>
</reference>
<evidence type="ECO:0000313" key="3">
    <source>
        <dbReference type="Proteomes" id="UP001524383"/>
    </source>
</evidence>
<dbReference type="AlphaFoldDB" id="A0ABD4TG41"/>
<organism evidence="2 3">
    <name type="scientific">Methanocalculus taiwanensis</name>
    <dbReference type="NCBI Taxonomy" id="106207"/>
    <lineage>
        <taxon>Archaea</taxon>
        <taxon>Methanobacteriati</taxon>
        <taxon>Methanobacteriota</taxon>
        <taxon>Stenosarchaea group</taxon>
        <taxon>Methanomicrobia</taxon>
        <taxon>Methanomicrobiales</taxon>
        <taxon>Methanocalculaceae</taxon>
        <taxon>Methanocalculus</taxon>
    </lineage>
</organism>
<proteinExistence type="predicted"/>
<protein>
    <submittedName>
        <fullName evidence="2">Peptidase U32</fullName>
    </submittedName>
</protein>
<keyword evidence="3" id="KW-1185">Reference proteome</keyword>
<sequence length="887" mass="96569">MHARPPRRSITWSPVTGSISGNPLFLSPSVPKVCIMERRTHIPELLAPAGSREAFEAAVAAGADAVYLSGSRFGARAYAANFDDETLKQAIQDAHARSIRVYVTVNTLVSDDELPAVAEYLLFLYKIGADAVLIQDHGVLSIARQIVPKLNLHASTQMTIHSIEGLRYAKAHGISRVVLARELSIDEVRSLQHEAEALDIGLELFAHGALCMGYSGQCLLSSVIGGRSGNRGTCAQPCRRKYMPIIGSVDRFERIIPDREERDWAYLLSPQDLATYPRLPEMMDFAALKIEGRMKSPEYVATVTSIYRKALDQIQSGIFSPDPVELLSAQFAFNRGFTEGHLFGAIGSGFVSLDRPDNRGVRFGAVQWYDRERGEAVIGDLIAPYPERGDGIVFSKEGEEDIGCEIRTNLRIESGRMRVRVPVPVKRGMEVAINRRASVEQAAAAIIAGFGRGSGRKVRISLFIGMDEGYLSVSGHLRGMKGEDLIVTARSASPMAEARTRPLTAETISNLLTRTGETHFEAVIEELHYDGGLFLPIQEITALRRELLSEAENALIQSAEPAPGEVEESRKQLGLFRQERRTPAVRRSDPPVIATYADSIDQVRGALAGGCKRIYFEPRAALASCGRREKLEIPEWQAAILDELSVVKELCHHHDAACYWKFPDITRREFLDAALPLLGDLYAAGINGVMVGGVGISEAVRARVPEMAIAGSSALNITNHSALEALKPSHNSVALSREISLAELQSLCIGDDEVVEFFVQGSVPAMITEHCIAYGRYPCPSGTGSHLAAIMDQTGRSFPIRVDGGCRTIIGNAVETCLIDHLDLILDAGIAILGIELRSRTEEYAAAICQAYISALSGGTIDQLKDDIRLISWGGITTGPFPGGGFR</sequence>
<dbReference type="Pfam" id="PF01136">
    <property type="entry name" value="Peptidase_U32"/>
    <property type="match status" value="2"/>
</dbReference>
<dbReference type="InterPro" id="IPR051454">
    <property type="entry name" value="RNA/ubiquinone_mod_enzymes"/>
</dbReference>